<dbReference type="InterPro" id="IPR015500">
    <property type="entry name" value="Peptidase_S8_subtilisin-rel"/>
</dbReference>
<evidence type="ECO:0000256" key="4">
    <source>
        <dbReference type="SAM" id="MobiDB-lite"/>
    </source>
</evidence>
<feature type="domain" description="Peptidase S8/S53" evidence="5">
    <location>
        <begin position="272"/>
        <end position="622"/>
    </location>
</feature>
<dbReference type="PROSITE" id="PS00136">
    <property type="entry name" value="SUBTILASE_ASP"/>
    <property type="match status" value="1"/>
</dbReference>
<dbReference type="Proteomes" id="UP000256334">
    <property type="component" value="Unassembled WGS sequence"/>
</dbReference>
<feature type="region of interest" description="Disordered" evidence="4">
    <location>
        <begin position="1"/>
        <end position="36"/>
    </location>
</feature>
<dbReference type="PRINTS" id="PR00723">
    <property type="entry name" value="SUBTILISIN"/>
</dbReference>
<keyword evidence="1" id="KW-0645">Protease</keyword>
<dbReference type="AlphaFoldDB" id="A0A3D9DW24"/>
<dbReference type="InterPro" id="IPR034074">
    <property type="entry name" value="Y4bN_pept_dom"/>
</dbReference>
<dbReference type="InterPro" id="IPR036852">
    <property type="entry name" value="Peptidase_S8/S53_dom_sf"/>
</dbReference>
<keyword evidence="7" id="KW-1185">Reference proteome</keyword>
<sequence>MANQKPHLLLSGIGRNEDFQSRNQARGSGVPLRDRHTHGIALKQQYTDALARHQARQSEPPIPITEETGIYVEIVGFADAELPLDKLDNRAFELRSCRKVDGREIATVFIPDPKRDAFQKKVHEYLNKDRAKGKPANQALIDSIAEIKLADLRSFWTDAQELFPEPADQSVWWELWLKKRATDLSAKEVAEQLAERLNAELSSTSLSFFDSFVILIKASAKQLESAPELIANLEELRRAKQTPNAFIAMPAKEQHEWANELAERIRVDESTTTAITVLDTGVNYYHPVLRQVTTQQLAQAWEPSWPLYDNYQPTYSLASYNDHGSRQAGLAALGELDKSLLATHEIWLAYRIESGRILPPAGQNDPELYGAITVGTAAKLEINNPEFSRVYSLAITSPADSISGQPSSWSAEIDQFAFGLEDDLQRLFVISAGNNHTLCATVDYWDQVHLADIEDPAQAWNALTVGAYTEKTINDDPSFAGWAPFAHPGDIAPASRSSVNWGWKQQAPYKPDVVAEGGNRLLSPDGTEVSDADVVSLLTTSGRTSGLLFEMTKDTSAACALVSRQSALLMTEYPDYWPETIRGLIVHSAEWTPRMWQRFGLLQKSQSPSNAAKTMLRCVGYGVPSLARARYSANHALTLIIQDTLQPFIKSADKASGDPRLNEMQLYQLPWPVEELRKLPPELDIKLRVTLSYFIEPNPGRRGYRQRYSYQSHGLRFNVIRPGQTLENFRAAINRVANDATEDYQGVEGDGSGWLLGSRIRTRGSLHSDTWTGPAADLADMHALVVYPVGGWWKYRAGEERWQNRVRFSLIVSIDVPDSEVDIYSEVESLIETDISVET</sequence>
<dbReference type="GO" id="GO:0004252">
    <property type="term" value="F:serine-type endopeptidase activity"/>
    <property type="evidence" value="ECO:0007669"/>
    <property type="project" value="InterPro"/>
</dbReference>
<dbReference type="OrthoDB" id="9768989at2"/>
<evidence type="ECO:0000313" key="7">
    <source>
        <dbReference type="Proteomes" id="UP000256334"/>
    </source>
</evidence>
<dbReference type="RefSeq" id="WP_115854055.1">
    <property type="nucleotide sequence ID" value="NZ_QRDJ01000007.1"/>
</dbReference>
<comment type="caution">
    <text evidence="6">The sequence shown here is derived from an EMBL/GenBank/DDBJ whole genome shotgun (WGS) entry which is preliminary data.</text>
</comment>
<protein>
    <submittedName>
        <fullName evidence="6">Subtilase family protein</fullName>
    </submittedName>
</protein>
<evidence type="ECO:0000256" key="2">
    <source>
        <dbReference type="ARBA" id="ARBA00022801"/>
    </source>
</evidence>
<keyword evidence="3" id="KW-0720">Serine protease</keyword>
<organism evidence="6 7">
    <name type="scientific">Kushneria indalinina DSM 14324</name>
    <dbReference type="NCBI Taxonomy" id="1122140"/>
    <lineage>
        <taxon>Bacteria</taxon>
        <taxon>Pseudomonadati</taxon>
        <taxon>Pseudomonadota</taxon>
        <taxon>Gammaproteobacteria</taxon>
        <taxon>Oceanospirillales</taxon>
        <taxon>Halomonadaceae</taxon>
        <taxon>Kushneria</taxon>
    </lineage>
</organism>
<gene>
    <name evidence="6" type="ORF">C8D72_1803</name>
</gene>
<evidence type="ECO:0000256" key="3">
    <source>
        <dbReference type="ARBA" id="ARBA00022825"/>
    </source>
</evidence>
<dbReference type="Pfam" id="PF00082">
    <property type="entry name" value="Peptidase_S8"/>
    <property type="match status" value="1"/>
</dbReference>
<dbReference type="SUPFAM" id="SSF52743">
    <property type="entry name" value="Subtilisin-like"/>
    <property type="match status" value="1"/>
</dbReference>
<dbReference type="GO" id="GO:0006508">
    <property type="term" value="P:proteolysis"/>
    <property type="evidence" value="ECO:0007669"/>
    <property type="project" value="UniProtKB-KW"/>
</dbReference>
<dbReference type="InterPro" id="IPR023827">
    <property type="entry name" value="Peptidase_S8_Asp-AS"/>
</dbReference>
<reference evidence="6 7" key="1">
    <citation type="submission" date="2018-07" db="EMBL/GenBank/DDBJ databases">
        <title>Genomic Encyclopedia of Type Strains, Phase IV (KMG-IV): sequencing the most valuable type-strain genomes for metagenomic binning, comparative biology and taxonomic classification.</title>
        <authorList>
            <person name="Goeker M."/>
        </authorList>
    </citation>
    <scope>NUCLEOTIDE SEQUENCE [LARGE SCALE GENOMIC DNA]</scope>
    <source>
        <strain evidence="6 7">DSM 14324</strain>
    </source>
</reference>
<dbReference type="CDD" id="cd04847">
    <property type="entry name" value="Peptidases_S8_Subtilisin_like_2"/>
    <property type="match status" value="1"/>
</dbReference>
<evidence type="ECO:0000259" key="5">
    <source>
        <dbReference type="Pfam" id="PF00082"/>
    </source>
</evidence>
<dbReference type="Gene3D" id="3.40.50.200">
    <property type="entry name" value="Peptidase S8/S53 domain"/>
    <property type="match status" value="1"/>
</dbReference>
<evidence type="ECO:0000313" key="6">
    <source>
        <dbReference type="EMBL" id="REC94972.1"/>
    </source>
</evidence>
<proteinExistence type="predicted"/>
<dbReference type="EMBL" id="QRDJ01000007">
    <property type="protein sequence ID" value="REC94972.1"/>
    <property type="molecule type" value="Genomic_DNA"/>
</dbReference>
<evidence type="ECO:0000256" key="1">
    <source>
        <dbReference type="ARBA" id="ARBA00022670"/>
    </source>
</evidence>
<keyword evidence="2" id="KW-0378">Hydrolase</keyword>
<dbReference type="InterPro" id="IPR000209">
    <property type="entry name" value="Peptidase_S8/S53_dom"/>
</dbReference>
<name>A0A3D9DW24_9GAMM</name>
<accession>A0A3D9DW24</accession>